<dbReference type="InterPro" id="IPR000983">
    <property type="entry name" value="Bac_GSPG_pilin"/>
</dbReference>
<dbReference type="PRINTS" id="PR00813">
    <property type="entry name" value="BCTERIALGSPG"/>
</dbReference>
<keyword evidence="2" id="KW-0472">Membrane</keyword>
<dbReference type="GO" id="GO:0015628">
    <property type="term" value="P:protein secretion by the type II secretion system"/>
    <property type="evidence" value="ECO:0007669"/>
    <property type="project" value="InterPro"/>
</dbReference>
<dbReference type="Proteomes" id="UP000176665">
    <property type="component" value="Unassembled WGS sequence"/>
</dbReference>
<dbReference type="PANTHER" id="PTHR30093:SF47">
    <property type="entry name" value="TYPE IV PILUS NON-CORE MINOR PILIN PILE"/>
    <property type="match status" value="1"/>
</dbReference>
<dbReference type="InterPro" id="IPR045584">
    <property type="entry name" value="Pilin-like"/>
</dbReference>
<name>A0A1F5YRF9_9BACT</name>
<evidence type="ECO:0000313" key="3">
    <source>
        <dbReference type="EMBL" id="OGG02705.1"/>
    </source>
</evidence>
<dbReference type="EMBL" id="MFJA01000056">
    <property type="protein sequence ID" value="OGG02705.1"/>
    <property type="molecule type" value="Genomic_DNA"/>
</dbReference>
<dbReference type="SUPFAM" id="SSF54523">
    <property type="entry name" value="Pili subunits"/>
    <property type="match status" value="1"/>
</dbReference>
<keyword evidence="1" id="KW-0488">Methylation</keyword>
<gene>
    <name evidence="3" type="ORF">A2W14_07355</name>
</gene>
<dbReference type="Gene3D" id="3.30.700.10">
    <property type="entry name" value="Glycoprotein, Type 4 Pilin"/>
    <property type="match status" value="1"/>
</dbReference>
<evidence type="ECO:0000256" key="2">
    <source>
        <dbReference type="SAM" id="Phobius"/>
    </source>
</evidence>
<feature type="transmembrane region" description="Helical" evidence="2">
    <location>
        <begin position="12"/>
        <end position="36"/>
    </location>
</feature>
<protein>
    <recommendedName>
        <fullName evidence="5">Type II secretion system protein GspG C-terminal domain-containing protein</fullName>
    </recommendedName>
</protein>
<organism evidence="3 4">
    <name type="scientific">Candidatus Gottesmanbacteria bacterium RBG_16_37_8</name>
    <dbReference type="NCBI Taxonomy" id="1798371"/>
    <lineage>
        <taxon>Bacteria</taxon>
        <taxon>Candidatus Gottesmaniibacteriota</taxon>
    </lineage>
</organism>
<evidence type="ECO:0000313" key="4">
    <source>
        <dbReference type="Proteomes" id="UP000176665"/>
    </source>
</evidence>
<dbReference type="AlphaFoldDB" id="A0A1F5YRF9"/>
<reference evidence="3 4" key="1">
    <citation type="journal article" date="2016" name="Nat. Commun.">
        <title>Thousands of microbial genomes shed light on interconnected biogeochemical processes in an aquifer system.</title>
        <authorList>
            <person name="Anantharaman K."/>
            <person name="Brown C.T."/>
            <person name="Hug L.A."/>
            <person name="Sharon I."/>
            <person name="Castelle C.J."/>
            <person name="Probst A.J."/>
            <person name="Thomas B.C."/>
            <person name="Singh A."/>
            <person name="Wilkins M.J."/>
            <person name="Karaoz U."/>
            <person name="Brodie E.L."/>
            <person name="Williams K.H."/>
            <person name="Hubbard S.S."/>
            <person name="Banfield J.F."/>
        </authorList>
    </citation>
    <scope>NUCLEOTIDE SEQUENCE [LARGE SCALE GENOMIC DNA]</scope>
</reference>
<dbReference type="PANTHER" id="PTHR30093">
    <property type="entry name" value="GENERAL SECRETION PATHWAY PROTEIN G"/>
    <property type="match status" value="1"/>
</dbReference>
<accession>A0A1F5YRF9</accession>
<dbReference type="InterPro" id="IPR012902">
    <property type="entry name" value="N_methyl_site"/>
</dbReference>
<proteinExistence type="predicted"/>
<evidence type="ECO:0000256" key="1">
    <source>
        <dbReference type="ARBA" id="ARBA00022481"/>
    </source>
</evidence>
<dbReference type="NCBIfam" id="TIGR02532">
    <property type="entry name" value="IV_pilin_GFxxxE"/>
    <property type="match status" value="1"/>
</dbReference>
<keyword evidence="2" id="KW-1133">Transmembrane helix</keyword>
<comment type="caution">
    <text evidence="3">The sequence shown here is derived from an EMBL/GenBank/DDBJ whole genome shotgun (WGS) entry which is preliminary data.</text>
</comment>
<dbReference type="Pfam" id="PF07963">
    <property type="entry name" value="N_methyl"/>
    <property type="match status" value="1"/>
</dbReference>
<keyword evidence="2" id="KW-0812">Transmembrane</keyword>
<dbReference type="PROSITE" id="PS00409">
    <property type="entry name" value="PROKAR_NTER_METHYL"/>
    <property type="match status" value="1"/>
</dbReference>
<evidence type="ECO:0008006" key="5">
    <source>
        <dbReference type="Google" id="ProtNLM"/>
    </source>
</evidence>
<sequence length="132" mass="14913">MKNNRQKKGFSLIELLVVISIMAILITIGITSLASVQRKSRDAKRKSDLREIKIALEQYYSVCGFVYPTPVAEYYDPIVCWSPTTVGMLETMPTDPRTGGNYYCGETCDEYGYYMCADMEAEATPYCVRSSQ</sequence>
<dbReference type="GO" id="GO:0015627">
    <property type="term" value="C:type II protein secretion system complex"/>
    <property type="evidence" value="ECO:0007669"/>
    <property type="project" value="InterPro"/>
</dbReference>
<dbReference type="STRING" id="1798371.A2W14_07355"/>